<reference evidence="11 12" key="1">
    <citation type="submission" date="2019-11" db="EMBL/GenBank/DDBJ databases">
        <title>Comparative genomics of hydrocarbon-degrading Desulfosarcina strains.</title>
        <authorList>
            <person name="Watanabe M."/>
            <person name="Kojima H."/>
            <person name="Fukui M."/>
        </authorList>
    </citation>
    <scope>NUCLEOTIDE SEQUENCE [LARGE SCALE GENOMIC DNA]</scope>
    <source>
        <strain evidence="11 12">28bB2T</strain>
    </source>
</reference>
<dbReference type="GO" id="GO:0022904">
    <property type="term" value="P:respiratory electron transport chain"/>
    <property type="evidence" value="ECO:0007669"/>
    <property type="project" value="TreeGrafter"/>
</dbReference>
<sequence>MSQTLLINGNEFPFSTGETILDVATRNHIDIPTLCHLKDATPTGACRICVVEVIGSRTLLTACTTPATSGMRVMTESSAVVEARRNIIELMLGSGNHNCAIRTGNDSEWSELQVKVAGEDMSGNLCPVWGDCRLQDLAYRYQVSTAYMDQRPTRYPMETANPFIVRDFSRCIQCGRCVQACNEIQVNNAIQFGYRGKDAKIITAGNRALKDSDCVFCGECVQACPVGALVEKDVRYVVRPWETKKVRTTCSYCGVGCQLYLHVKDNRVVKVSGVDAAPNHGRLCVKGRFGYHFIGSSDRLTQPLIKENGAFRKASWDEALDYVAQRLSAIRDSSGPDSLCVLSSARMTNEDNYLAQKFARGVLGTNNVDHCARLCHASTVAGLAASFGSGAMTNPIADLSSADVILVTGSNTTETHPVTSTYIKRAVRSGKAQLIVVDPRDIPLSRHAALKLTQKPGTDVAWINGLMHVIIEEELHDADFIQTRTEGFDAFKASLAPYTPEAVSQITGIPADKIVAAARMYAKAKVGNIVYCMGITQHSTGTDNVKALANLAMLCGNLGIEGGGVNPLRGQNNVQGACDMGCLPNVYSGYQAVTDPAVAEKMAAAWNAGNLSLKMGLKATEMIPKALSGEIKALYIIGENPMVSDPDLNHAQKCLESLDLLVVQDIFLTETAQLAEVVLPATCFAEKEGTFTNTERKVQRVRPAVPPPGQARDDWSITADLATRMGVPMQYADAEAVFREISQVTPSYAGISYPRIDADGLVWPCPTPDHPGTPILHIGRFTSGLGKFHAVEYLPPAEEPDDQFPFTLTTGRLLYHYHTGTMTMKSDDLNDRAPECRIEIADSDALRIGVADGDMLSIRSRRGAIQARAALTPSILPGTVFIPFHFAAAAANRLTNAALDPVCAIPELKVCAVALSPKGAGVDAPTS</sequence>
<evidence type="ECO:0000256" key="6">
    <source>
        <dbReference type="ARBA" id="ARBA00023004"/>
    </source>
</evidence>
<dbReference type="Pfam" id="PF12838">
    <property type="entry name" value="Fer4_7"/>
    <property type="match status" value="1"/>
</dbReference>
<feature type="domain" description="2Fe-2S ferredoxin-type" evidence="8">
    <location>
        <begin position="1"/>
        <end position="79"/>
    </location>
</feature>
<dbReference type="InterPro" id="IPR017900">
    <property type="entry name" value="4Fe4S_Fe_S_CS"/>
</dbReference>
<dbReference type="Gene3D" id="2.40.40.20">
    <property type="match status" value="1"/>
</dbReference>
<dbReference type="RefSeq" id="WP_155321693.1">
    <property type="nucleotide sequence ID" value="NZ_AP021876.1"/>
</dbReference>
<dbReference type="Pfam" id="PF04879">
    <property type="entry name" value="Molybdop_Fe4S4"/>
    <property type="match status" value="1"/>
</dbReference>
<feature type="domain" description="4Fe-4S ferredoxin-type" evidence="9">
    <location>
        <begin position="162"/>
        <end position="195"/>
    </location>
</feature>
<dbReference type="InterPro" id="IPR009010">
    <property type="entry name" value="Asp_de-COase-like_dom_sf"/>
</dbReference>
<dbReference type="GO" id="GO:0015942">
    <property type="term" value="P:formate metabolic process"/>
    <property type="evidence" value="ECO:0007669"/>
    <property type="project" value="InterPro"/>
</dbReference>
<dbReference type="SUPFAM" id="SSF54292">
    <property type="entry name" value="2Fe-2S ferredoxin-like"/>
    <property type="match status" value="1"/>
</dbReference>
<dbReference type="PROSITE" id="PS51085">
    <property type="entry name" value="2FE2S_FER_2"/>
    <property type="match status" value="1"/>
</dbReference>
<dbReference type="InterPro" id="IPR027467">
    <property type="entry name" value="MopterinOxRdtase_cofactor_BS"/>
</dbReference>
<dbReference type="GO" id="GO:0003954">
    <property type="term" value="F:NADH dehydrogenase activity"/>
    <property type="evidence" value="ECO:0007669"/>
    <property type="project" value="TreeGrafter"/>
</dbReference>
<feature type="domain" description="4Fe-4S Mo/W bis-MGD-type" evidence="10">
    <location>
        <begin position="243"/>
        <end position="298"/>
    </location>
</feature>
<dbReference type="InterPro" id="IPR041925">
    <property type="entry name" value="CT_Formate-Dh_H"/>
</dbReference>
<dbReference type="GO" id="GO:0008863">
    <property type="term" value="F:formate dehydrogenase (NAD+) activity"/>
    <property type="evidence" value="ECO:0007669"/>
    <property type="project" value="InterPro"/>
</dbReference>
<dbReference type="Gene3D" id="3.10.20.740">
    <property type="match status" value="1"/>
</dbReference>
<evidence type="ECO:0000256" key="2">
    <source>
        <dbReference type="ARBA" id="ARBA00022485"/>
    </source>
</evidence>
<dbReference type="CDD" id="cd02753">
    <property type="entry name" value="MopB_Formate-Dh-H"/>
    <property type="match status" value="1"/>
</dbReference>
<dbReference type="FunFam" id="3.30.70.20:FF:000035">
    <property type="entry name" value="Iron hydrogenase 1"/>
    <property type="match status" value="1"/>
</dbReference>
<dbReference type="KEGG" id="dov:DSCO28_14260"/>
<dbReference type="InterPro" id="IPR006963">
    <property type="entry name" value="Mopterin_OxRdtase_4Fe-4S_dom"/>
</dbReference>
<dbReference type="InterPro" id="IPR001041">
    <property type="entry name" value="2Fe-2S_ferredoxin-type"/>
</dbReference>
<dbReference type="PROSITE" id="PS51379">
    <property type="entry name" value="4FE4S_FER_2"/>
    <property type="match status" value="2"/>
</dbReference>
<evidence type="ECO:0000256" key="3">
    <source>
        <dbReference type="ARBA" id="ARBA00022723"/>
    </source>
</evidence>
<evidence type="ECO:0000259" key="10">
    <source>
        <dbReference type="PROSITE" id="PS51669"/>
    </source>
</evidence>
<dbReference type="SUPFAM" id="SSF54862">
    <property type="entry name" value="4Fe-4S ferredoxins"/>
    <property type="match status" value="1"/>
</dbReference>
<dbReference type="InterPro" id="IPR041924">
    <property type="entry name" value="Formate_Dh-H_N"/>
</dbReference>
<evidence type="ECO:0000313" key="11">
    <source>
        <dbReference type="EMBL" id="BBO80860.1"/>
    </source>
</evidence>
<comment type="similarity">
    <text evidence="1">In the C-terminal section; belongs to the prokaryotic molybdopterin-containing oxidoreductase family.</text>
</comment>
<proteinExistence type="inferred from homology"/>
<dbReference type="GO" id="GO:0043546">
    <property type="term" value="F:molybdopterin cofactor binding"/>
    <property type="evidence" value="ECO:0007669"/>
    <property type="project" value="InterPro"/>
</dbReference>
<dbReference type="GO" id="GO:0016020">
    <property type="term" value="C:membrane"/>
    <property type="evidence" value="ECO:0007669"/>
    <property type="project" value="TreeGrafter"/>
</dbReference>
<keyword evidence="2" id="KW-0004">4Fe-4S</keyword>
<keyword evidence="5" id="KW-0560">Oxidoreductase</keyword>
<dbReference type="InterPro" id="IPR036010">
    <property type="entry name" value="2Fe-2S_ferredoxin-like_sf"/>
</dbReference>
<dbReference type="Gene3D" id="3.30.70.20">
    <property type="match status" value="1"/>
</dbReference>
<dbReference type="Gene3D" id="3.40.228.10">
    <property type="entry name" value="Dimethylsulfoxide Reductase, domain 2"/>
    <property type="match status" value="1"/>
</dbReference>
<protein>
    <submittedName>
        <fullName evidence="11">Formate dehydrogenase subunit alpha</fullName>
    </submittedName>
</protein>
<dbReference type="Pfam" id="PF00384">
    <property type="entry name" value="Molybdopterin"/>
    <property type="match status" value="1"/>
</dbReference>
<dbReference type="Gene3D" id="3.40.50.740">
    <property type="match status" value="1"/>
</dbReference>
<dbReference type="PANTHER" id="PTHR43105:SF14">
    <property type="entry name" value="FORMATE DEHYDROGENASE H"/>
    <property type="match status" value="1"/>
</dbReference>
<accession>A0A5K7ZPI2</accession>
<gene>
    <name evidence="11" type="primary">fdhA</name>
    <name evidence="11" type="ORF">DSCO28_14260</name>
</gene>
<dbReference type="FunFam" id="3.40.228.10:FF:000002">
    <property type="entry name" value="Formate dehydrogenase subunit alpha"/>
    <property type="match status" value="1"/>
</dbReference>
<dbReference type="PIRSF" id="PIRSF036643">
    <property type="entry name" value="FDH_alpha"/>
    <property type="match status" value="1"/>
</dbReference>
<dbReference type="PROSITE" id="PS51669">
    <property type="entry name" value="4FE4S_MOW_BIS_MGD"/>
    <property type="match status" value="1"/>
</dbReference>
<evidence type="ECO:0000256" key="7">
    <source>
        <dbReference type="ARBA" id="ARBA00023014"/>
    </source>
</evidence>
<dbReference type="Pfam" id="PF01568">
    <property type="entry name" value="Molydop_binding"/>
    <property type="match status" value="1"/>
</dbReference>
<dbReference type="CDD" id="cd00207">
    <property type="entry name" value="fer2"/>
    <property type="match status" value="1"/>
</dbReference>
<dbReference type="EMBL" id="AP021876">
    <property type="protein sequence ID" value="BBO80860.1"/>
    <property type="molecule type" value="Genomic_DNA"/>
</dbReference>
<dbReference type="GO" id="GO:0046872">
    <property type="term" value="F:metal ion binding"/>
    <property type="evidence" value="ECO:0007669"/>
    <property type="project" value="UniProtKB-KW"/>
</dbReference>
<organism evidence="11 12">
    <name type="scientific">Desulfosarcina ovata subsp. sediminis</name>
    <dbReference type="NCBI Taxonomy" id="885957"/>
    <lineage>
        <taxon>Bacteria</taxon>
        <taxon>Pseudomonadati</taxon>
        <taxon>Thermodesulfobacteriota</taxon>
        <taxon>Desulfobacteria</taxon>
        <taxon>Desulfobacterales</taxon>
        <taxon>Desulfosarcinaceae</taxon>
        <taxon>Desulfosarcina</taxon>
    </lineage>
</organism>
<dbReference type="SMART" id="SM00926">
    <property type="entry name" value="Molybdop_Fe4S4"/>
    <property type="match status" value="1"/>
</dbReference>
<dbReference type="InterPro" id="IPR006656">
    <property type="entry name" value="Mopterin_OxRdtase"/>
</dbReference>
<dbReference type="GO" id="GO:0051539">
    <property type="term" value="F:4 iron, 4 sulfur cluster binding"/>
    <property type="evidence" value="ECO:0007669"/>
    <property type="project" value="UniProtKB-KW"/>
</dbReference>
<dbReference type="AlphaFoldDB" id="A0A5K7ZPI2"/>
<keyword evidence="6" id="KW-0408">Iron</keyword>
<keyword evidence="7" id="KW-0411">Iron-sulfur</keyword>
<dbReference type="InterPro" id="IPR006657">
    <property type="entry name" value="MoPterin_dinucl-bd_dom"/>
</dbReference>
<keyword evidence="3" id="KW-0479">Metal-binding</keyword>
<dbReference type="SUPFAM" id="SSF53706">
    <property type="entry name" value="Formate dehydrogenase/DMSO reductase, domains 1-3"/>
    <property type="match status" value="1"/>
</dbReference>
<dbReference type="NCBIfam" id="TIGR01591">
    <property type="entry name" value="Fdh-alpha"/>
    <property type="match status" value="1"/>
</dbReference>
<evidence type="ECO:0000256" key="5">
    <source>
        <dbReference type="ARBA" id="ARBA00023002"/>
    </source>
</evidence>
<dbReference type="Proteomes" id="UP000425960">
    <property type="component" value="Chromosome"/>
</dbReference>
<dbReference type="CDD" id="cd02790">
    <property type="entry name" value="MopB_CT_Formate-Dh_H"/>
    <property type="match status" value="1"/>
</dbReference>
<evidence type="ECO:0000259" key="8">
    <source>
        <dbReference type="PROSITE" id="PS51085"/>
    </source>
</evidence>
<dbReference type="InterPro" id="IPR017896">
    <property type="entry name" value="4Fe4S_Fe-S-bd"/>
</dbReference>
<dbReference type="PROSITE" id="PS00198">
    <property type="entry name" value="4FE4S_FER_1"/>
    <property type="match status" value="1"/>
</dbReference>
<dbReference type="PROSITE" id="PS00551">
    <property type="entry name" value="MOLYBDOPTERIN_PROK_1"/>
    <property type="match status" value="1"/>
</dbReference>
<feature type="domain" description="4Fe-4S ferredoxin-type" evidence="9">
    <location>
        <begin position="206"/>
        <end position="234"/>
    </location>
</feature>
<dbReference type="Gene3D" id="2.20.25.90">
    <property type="entry name" value="ADC-like domains"/>
    <property type="match status" value="1"/>
</dbReference>
<dbReference type="SUPFAM" id="SSF50692">
    <property type="entry name" value="ADC-like"/>
    <property type="match status" value="1"/>
</dbReference>
<dbReference type="InterPro" id="IPR006478">
    <property type="entry name" value="Formate_DH_asu"/>
</dbReference>
<keyword evidence="4" id="KW-0677">Repeat</keyword>
<dbReference type="InterPro" id="IPR050123">
    <property type="entry name" value="Prok_molybdopt-oxidoreductase"/>
</dbReference>
<evidence type="ECO:0000313" key="12">
    <source>
        <dbReference type="Proteomes" id="UP000425960"/>
    </source>
</evidence>
<dbReference type="Pfam" id="PF13510">
    <property type="entry name" value="Fer2_4"/>
    <property type="match status" value="1"/>
</dbReference>
<evidence type="ECO:0000256" key="4">
    <source>
        <dbReference type="ARBA" id="ARBA00022737"/>
    </source>
</evidence>
<evidence type="ECO:0000259" key="9">
    <source>
        <dbReference type="PROSITE" id="PS51379"/>
    </source>
</evidence>
<evidence type="ECO:0000256" key="1">
    <source>
        <dbReference type="ARBA" id="ARBA00007023"/>
    </source>
</evidence>
<dbReference type="PANTHER" id="PTHR43105">
    <property type="entry name" value="RESPIRATORY NITRATE REDUCTASE"/>
    <property type="match status" value="1"/>
</dbReference>
<name>A0A5K7ZPI2_9BACT</name>